<sequence length="233" mass="26008">MQGRQALKKRQLVWKNLTDKELLQLLEKSSDNETYFSDDDNNFELDDESSNDELDSDGVDDGDNESGAVLSTTQGQHQVHIVTDLAQAANPAVGTTLAESTANGVLPSWREIGELLNILTHKQTELQQAALNRNCLLALNAIFVQLISKHNNTEILLNLCLDWMMNIKIKLYPSSTARNERGATSDKEICQCSLQSWTVWRNTECVKVLLTMDFGQSQGKIKECAGLALKQVR</sequence>
<feature type="compositionally biased region" description="Acidic residues" evidence="1">
    <location>
        <begin position="36"/>
        <end position="64"/>
    </location>
</feature>
<protein>
    <submittedName>
        <fullName evidence="2">Uncharacterized protein</fullName>
    </submittedName>
</protein>
<evidence type="ECO:0000313" key="2">
    <source>
        <dbReference type="EMBL" id="CAG9829218.1"/>
    </source>
</evidence>
<dbReference type="Proteomes" id="UP001153709">
    <property type="component" value="Chromosome 2"/>
</dbReference>
<gene>
    <name evidence="2" type="ORF">DIABBA_LOCUS3064</name>
</gene>
<keyword evidence="3" id="KW-1185">Reference proteome</keyword>
<feature type="region of interest" description="Disordered" evidence="1">
    <location>
        <begin position="29"/>
        <end position="73"/>
    </location>
</feature>
<organism evidence="2 3">
    <name type="scientific">Diabrotica balteata</name>
    <name type="common">Banded cucumber beetle</name>
    <dbReference type="NCBI Taxonomy" id="107213"/>
    <lineage>
        <taxon>Eukaryota</taxon>
        <taxon>Metazoa</taxon>
        <taxon>Ecdysozoa</taxon>
        <taxon>Arthropoda</taxon>
        <taxon>Hexapoda</taxon>
        <taxon>Insecta</taxon>
        <taxon>Pterygota</taxon>
        <taxon>Neoptera</taxon>
        <taxon>Endopterygota</taxon>
        <taxon>Coleoptera</taxon>
        <taxon>Polyphaga</taxon>
        <taxon>Cucujiformia</taxon>
        <taxon>Chrysomeloidea</taxon>
        <taxon>Chrysomelidae</taxon>
        <taxon>Galerucinae</taxon>
        <taxon>Diabroticina</taxon>
        <taxon>Diabroticites</taxon>
        <taxon>Diabrotica</taxon>
    </lineage>
</organism>
<dbReference type="AlphaFoldDB" id="A0A9N9STZ1"/>
<dbReference type="OrthoDB" id="75419at2759"/>
<evidence type="ECO:0000313" key="3">
    <source>
        <dbReference type="Proteomes" id="UP001153709"/>
    </source>
</evidence>
<proteinExistence type="predicted"/>
<dbReference type="EMBL" id="OU898277">
    <property type="protein sequence ID" value="CAG9829218.1"/>
    <property type="molecule type" value="Genomic_DNA"/>
</dbReference>
<reference evidence="2" key="1">
    <citation type="submission" date="2022-01" db="EMBL/GenBank/DDBJ databases">
        <authorList>
            <person name="King R."/>
        </authorList>
    </citation>
    <scope>NUCLEOTIDE SEQUENCE</scope>
</reference>
<evidence type="ECO:0000256" key="1">
    <source>
        <dbReference type="SAM" id="MobiDB-lite"/>
    </source>
</evidence>
<name>A0A9N9STZ1_DIABA</name>
<accession>A0A9N9STZ1</accession>